<dbReference type="SUPFAM" id="SSF75011">
    <property type="entry name" value="3-carboxy-cis,cis-mucoante lactonizing enzyme"/>
    <property type="match status" value="1"/>
</dbReference>
<name>A0A5B9DSQ7_9HYPH</name>
<reference evidence="1 2" key="1">
    <citation type="journal article" date="2015" name="Int. J. Syst. Evol. Microbiol.">
        <title>Youhaiella tibetensis gen. nov., sp. nov., isolated from subsurface sediment.</title>
        <authorList>
            <person name="Wang Y.X."/>
            <person name="Huang F.Q."/>
            <person name="Nogi Y."/>
            <person name="Pang S.J."/>
            <person name="Wang P.K."/>
            <person name="Lv J."/>
        </authorList>
    </citation>
    <scope>NUCLEOTIDE SEQUENCE [LARGE SCALE GENOMIC DNA]</scope>
    <source>
        <strain evidence="2">fig4</strain>
    </source>
</reference>
<dbReference type="AlphaFoldDB" id="A0A5B9DSQ7"/>
<dbReference type="InterPro" id="IPR027372">
    <property type="entry name" value="Phytase-like_dom"/>
</dbReference>
<dbReference type="InterPro" id="IPR011048">
    <property type="entry name" value="Haem_d1_sf"/>
</dbReference>
<accession>A0A5B9DSQ7</accession>
<dbReference type="InterPro" id="IPR015943">
    <property type="entry name" value="WD40/YVTN_repeat-like_dom_sf"/>
</dbReference>
<dbReference type="KEGG" id="yti:FNA67_14835"/>
<dbReference type="RefSeq" id="WP_147656608.1">
    <property type="nucleotide sequence ID" value="NZ_BMFM01000001.1"/>
</dbReference>
<dbReference type="EMBL" id="CP041690">
    <property type="protein sequence ID" value="QEE21384.1"/>
    <property type="molecule type" value="Genomic_DNA"/>
</dbReference>
<dbReference type="OrthoDB" id="9803927at2"/>
<dbReference type="InterPro" id="IPR052956">
    <property type="entry name" value="Mesenchyme-surface_protein"/>
</dbReference>
<dbReference type="SUPFAM" id="SSF51004">
    <property type="entry name" value="C-terminal (heme d1) domain of cytochrome cd1-nitrite reductase"/>
    <property type="match status" value="1"/>
</dbReference>
<keyword evidence="2" id="KW-1185">Reference proteome</keyword>
<dbReference type="Gene3D" id="2.130.10.10">
    <property type="entry name" value="YVTN repeat-like/Quinoprotein amine dehydrogenase"/>
    <property type="match status" value="1"/>
</dbReference>
<gene>
    <name evidence="1" type="ORF">FNA67_14835</name>
</gene>
<dbReference type="PANTHER" id="PTHR46928:SF1">
    <property type="entry name" value="MESENCHYME-SPECIFIC CELL SURFACE GLYCOPROTEIN"/>
    <property type="match status" value="1"/>
</dbReference>
<evidence type="ECO:0000313" key="1">
    <source>
        <dbReference type="EMBL" id="QEE21384.1"/>
    </source>
</evidence>
<dbReference type="PANTHER" id="PTHR46928">
    <property type="entry name" value="MESENCHYME-SPECIFIC CELL SURFACE GLYCOPROTEIN"/>
    <property type="match status" value="1"/>
</dbReference>
<dbReference type="Pfam" id="PF13449">
    <property type="entry name" value="Phytase-like"/>
    <property type="match status" value="1"/>
</dbReference>
<organism evidence="1 2">
    <name type="scientific">Paradevosia tibetensis</name>
    <dbReference type="NCBI Taxonomy" id="1447062"/>
    <lineage>
        <taxon>Bacteria</taxon>
        <taxon>Pseudomonadati</taxon>
        <taxon>Pseudomonadota</taxon>
        <taxon>Alphaproteobacteria</taxon>
        <taxon>Hyphomicrobiales</taxon>
        <taxon>Devosiaceae</taxon>
        <taxon>Paradevosia</taxon>
    </lineage>
</organism>
<protein>
    <submittedName>
        <fullName evidence="1">Alkaline phosphatase</fullName>
    </submittedName>
</protein>
<proteinExistence type="predicted"/>
<sequence length="727" mass="77059">MHTKRLLPALLATLMVSTTPIMAAEVFNRISSFPVAQNNEAAEATSSEIIVASEDGNTLVYSDSPAGGIGFVDITDPKAPKPLGFLSLDGEPTSVTIIGAKAYVGVNTSESKANPSGKLAVVDIASKTVDTTIDLGGQPDSTAHNEAGTLVAIAIENERDEDLNDGVIPQMPAGYVVIVSVKDGVVDPASVKKVDVTGLAAIAPEDPEPEFVDFNGNDEIALTLQENNHIVIIDGKTGTVTANFPAGSVSLEGVDTKKDGALKFTGKMEDVPREPDAVHWIDNDRFAIANEGDWKGGSRGFSIFKKDGTLLWDSGTQLDDTAAQLGHYPDARNKKGVEPEGLEVAKFGDTTYIFVTEERSSLVAVYKDNGPDAAPEYIQSLPSGISPEGIVAIPSRNLIATANEADLRGDGLIGSHVMVYELAEGEAAFPQIISDMDEKGRPIGWAALSALVGDAEKPGILYAVSDSVLSAQPSIYTIDANATPARITHKTVVTRGGDAAQKLDLEGIALDGKGGFWLASEGNSDKLVPHALYHVDADGKILAEVPFPAELLANEIRFGTEGITAVGSGDDMTLWIAIQREWKDDPKGQVKLLAYKPASKEWGAVRYQLDAPSEGAWVGLSEITAHGDYAYIIERDNQIGEKAQLKKLYRVKLADLVPAKLGGELPVVAKEEFHDILADLKAGSGYVVDKVEGFGIDANGVGYLVTDNDGVDDSSGETYFWSIGEVK</sequence>
<dbReference type="Proteomes" id="UP000321062">
    <property type="component" value="Chromosome"/>
</dbReference>
<evidence type="ECO:0000313" key="2">
    <source>
        <dbReference type="Proteomes" id="UP000321062"/>
    </source>
</evidence>